<dbReference type="Proteomes" id="UP000646152">
    <property type="component" value="Unassembled WGS sequence"/>
</dbReference>
<dbReference type="SUPFAM" id="SSF51735">
    <property type="entry name" value="NAD(P)-binding Rossmann-fold domains"/>
    <property type="match status" value="1"/>
</dbReference>
<dbReference type="Pfam" id="PF03435">
    <property type="entry name" value="Sacchrp_dh_NADP"/>
    <property type="match status" value="1"/>
</dbReference>
<sequence length="412" mass="45337">MKKNVLIIGAGGVAQVVAHKCAQHNDVLGNIHIASRTVEKCQQIVDSVREKGSLKTAGELQAHALDALDIEATKALIDKTQSQMVINVGSAFINMSVLQACIEAGVAYLDTAIHEDPTKICENPPWYANYEWKRKQLCADKGITAILGVGFDPGVVNTYAAAAVKEYFDSVDSIDIIDINAGSHGRYFATNFDPEINFREFTGRVWSWQNREWVQNKMFEVKRTDDLPVVGSQTSYMTGHDEVHSLSQNLDVPNVRFWMGFGEHYINVFTILNNLGLLSEQPVTTAEGQQVVPLKVVKAVLPDPSSLAPDYTGKTCIGDVVKGKKDGKDKEVFIYNVADHEEAYAEVGSQGISYTAGVPPVAAAMLIATGEWDVSRMVNVEELPHRPFINLLNEMGLPTRIKDEQGDRPLSF</sequence>
<feature type="domain" description="Saccharopine dehydrogenase NADP binding" evidence="1">
    <location>
        <begin position="5"/>
        <end position="146"/>
    </location>
</feature>
<keyword evidence="4" id="KW-1185">Reference proteome</keyword>
<dbReference type="Pfam" id="PF16653">
    <property type="entry name" value="Sacchrp_dh_C"/>
    <property type="match status" value="1"/>
</dbReference>
<evidence type="ECO:0000313" key="3">
    <source>
        <dbReference type="EMBL" id="GGB43790.1"/>
    </source>
</evidence>
<dbReference type="InterPro" id="IPR005097">
    <property type="entry name" value="Sacchrp_dh_NADP-bd"/>
</dbReference>
<dbReference type="Gene3D" id="3.30.360.10">
    <property type="entry name" value="Dihydrodipicolinate Reductase, domain 2"/>
    <property type="match status" value="1"/>
</dbReference>
<organism evidence="3 4">
    <name type="scientific">Oceanisphaera marina</name>
    <dbReference type="NCBI Taxonomy" id="2017550"/>
    <lineage>
        <taxon>Bacteria</taxon>
        <taxon>Pseudomonadati</taxon>
        <taxon>Pseudomonadota</taxon>
        <taxon>Gammaproteobacteria</taxon>
        <taxon>Aeromonadales</taxon>
        <taxon>Aeromonadaceae</taxon>
        <taxon>Oceanisphaera</taxon>
    </lineage>
</organism>
<dbReference type="Gene3D" id="3.40.50.720">
    <property type="entry name" value="NAD(P)-binding Rossmann-like Domain"/>
    <property type="match status" value="1"/>
</dbReference>
<reference evidence="4" key="1">
    <citation type="journal article" date="2019" name="Int. J. Syst. Evol. Microbiol.">
        <title>The Global Catalogue of Microorganisms (GCM) 10K type strain sequencing project: providing services to taxonomists for standard genome sequencing and annotation.</title>
        <authorList>
            <consortium name="The Broad Institute Genomics Platform"/>
            <consortium name="The Broad Institute Genome Sequencing Center for Infectious Disease"/>
            <person name="Wu L."/>
            <person name="Ma J."/>
        </authorList>
    </citation>
    <scope>NUCLEOTIDE SEQUENCE [LARGE SCALE GENOMIC DNA]</scope>
    <source>
        <strain evidence="4">CGMCC 1.15923</strain>
    </source>
</reference>
<dbReference type="InterPro" id="IPR036291">
    <property type="entry name" value="NAD(P)-bd_dom_sf"/>
</dbReference>
<evidence type="ECO:0000259" key="2">
    <source>
        <dbReference type="Pfam" id="PF16653"/>
    </source>
</evidence>
<evidence type="ECO:0000259" key="1">
    <source>
        <dbReference type="Pfam" id="PF03435"/>
    </source>
</evidence>
<gene>
    <name evidence="3" type="ORF">GCM10011502_16410</name>
</gene>
<protein>
    <submittedName>
        <fullName evidence="3">Saccharopine dehydrogenase</fullName>
    </submittedName>
</protein>
<proteinExistence type="predicted"/>
<dbReference type="PANTHER" id="PTHR43796:SF2">
    <property type="entry name" value="CARBOXYNORSPERMIDINE SYNTHASE"/>
    <property type="match status" value="1"/>
</dbReference>
<dbReference type="PANTHER" id="PTHR43796">
    <property type="entry name" value="CARBOXYNORSPERMIDINE SYNTHASE"/>
    <property type="match status" value="1"/>
</dbReference>
<dbReference type="RefSeq" id="WP_188629623.1">
    <property type="nucleotide sequence ID" value="NZ_BMKE01000011.1"/>
</dbReference>
<evidence type="ECO:0000313" key="4">
    <source>
        <dbReference type="Proteomes" id="UP000646152"/>
    </source>
</evidence>
<feature type="domain" description="Saccharopine dehydrogenase-like C-terminal" evidence="2">
    <location>
        <begin position="150"/>
        <end position="397"/>
    </location>
</feature>
<accession>A0ABQ1ILK8</accession>
<dbReference type="InterPro" id="IPR032095">
    <property type="entry name" value="Sacchrp_dh-like_C"/>
</dbReference>
<dbReference type="EMBL" id="BMKE01000011">
    <property type="protein sequence ID" value="GGB43790.1"/>
    <property type="molecule type" value="Genomic_DNA"/>
</dbReference>
<name>A0ABQ1ILK8_9GAMM</name>
<comment type="caution">
    <text evidence="3">The sequence shown here is derived from an EMBL/GenBank/DDBJ whole genome shotgun (WGS) entry which is preliminary data.</text>
</comment>